<reference evidence="1 2" key="1">
    <citation type="journal article" date="2013" name="Nat. Genet.">
        <title>The genome of the hydatid tapeworm Echinococcus granulosus.</title>
        <authorList>
            <person name="Zheng H."/>
            <person name="Zhang W."/>
            <person name="Zhang L."/>
            <person name="Zhang Z."/>
            <person name="Li J."/>
            <person name="Lu G."/>
            <person name="Zhu Y."/>
            <person name="Wang Y."/>
            <person name="Huang Y."/>
            <person name="Liu J."/>
            <person name="Kang H."/>
            <person name="Chen J."/>
            <person name="Wang L."/>
            <person name="Chen A."/>
            <person name="Yu S."/>
            <person name="Gao Z."/>
            <person name="Jin L."/>
            <person name="Gu W."/>
            <person name="Wang Z."/>
            <person name="Zhao L."/>
            <person name="Shi B."/>
            <person name="Wen H."/>
            <person name="Lin R."/>
            <person name="Jones M.K."/>
            <person name="Brejova B."/>
            <person name="Vinar T."/>
            <person name="Zhao G."/>
            <person name="McManus D.P."/>
            <person name="Chen Z."/>
            <person name="Zhou Y."/>
            <person name="Wang S."/>
        </authorList>
    </citation>
    <scope>NUCLEOTIDE SEQUENCE [LARGE SCALE GENOMIC DNA]</scope>
</reference>
<dbReference type="EMBL" id="APAU02000608">
    <property type="protein sequence ID" value="EUB53898.1"/>
    <property type="molecule type" value="Genomic_DNA"/>
</dbReference>
<evidence type="ECO:0000313" key="1">
    <source>
        <dbReference type="EMBL" id="EUB53898.1"/>
    </source>
</evidence>
<dbReference type="KEGG" id="egl:EGR_11245"/>
<organism evidence="1 2">
    <name type="scientific">Echinococcus granulosus</name>
    <name type="common">Hydatid tapeworm</name>
    <dbReference type="NCBI Taxonomy" id="6210"/>
    <lineage>
        <taxon>Eukaryota</taxon>
        <taxon>Metazoa</taxon>
        <taxon>Spiralia</taxon>
        <taxon>Lophotrochozoa</taxon>
        <taxon>Platyhelminthes</taxon>
        <taxon>Cestoda</taxon>
        <taxon>Eucestoda</taxon>
        <taxon>Cyclophyllidea</taxon>
        <taxon>Taeniidae</taxon>
        <taxon>Echinococcus</taxon>
        <taxon>Echinococcus granulosus group</taxon>
    </lineage>
</organism>
<dbReference type="AlphaFoldDB" id="W6TYU6"/>
<dbReference type="GeneID" id="36346958"/>
<proteinExistence type="predicted"/>
<dbReference type="RefSeq" id="XP_024345094.1">
    <property type="nucleotide sequence ID" value="XM_024500492.1"/>
</dbReference>
<accession>W6TYU6</accession>
<name>W6TYU6_ECHGR</name>
<comment type="caution">
    <text evidence="1">The sequence shown here is derived from an EMBL/GenBank/DDBJ whole genome shotgun (WGS) entry which is preliminary data.</text>
</comment>
<protein>
    <submittedName>
        <fullName evidence="1">Uncharacterized protein</fullName>
    </submittedName>
</protein>
<sequence length="182" mass="20102">MSTLPLIIFKAGSDNLFSQRALAAFCTDAYRTFVLVEKIGKLGSLTLPRVPPCFASYTLLIAVSHPDGAAHLYGQHNYTTFSQGCRAHVPWSNCVLRDHETITSSAERSLHLTSAPTGNFVSYVWHQIIPSPNLLSTHRWITAGWKKEWKGLQLLENGVDCHNDPKWRRNGTAASADAPSAL</sequence>
<evidence type="ECO:0000313" key="2">
    <source>
        <dbReference type="Proteomes" id="UP000019149"/>
    </source>
</evidence>
<dbReference type="Proteomes" id="UP000019149">
    <property type="component" value="Unassembled WGS sequence"/>
</dbReference>
<keyword evidence="2" id="KW-1185">Reference proteome</keyword>
<dbReference type="CTD" id="36346958"/>
<gene>
    <name evidence="1" type="ORF">EGR_11245</name>
</gene>